<accession>A0AA39RL18</accession>
<name>A0AA39RL18_ACESA</name>
<protein>
    <submittedName>
        <fullName evidence="2">Uncharacterized protein</fullName>
    </submittedName>
</protein>
<dbReference type="AlphaFoldDB" id="A0AA39RL18"/>
<evidence type="ECO:0000313" key="3">
    <source>
        <dbReference type="Proteomes" id="UP001168877"/>
    </source>
</evidence>
<dbReference type="Proteomes" id="UP001168877">
    <property type="component" value="Unassembled WGS sequence"/>
</dbReference>
<sequence length="90" mass="9645">MFDDDKFFDEVQIANVNLEKVYGQIVVFEMHDCEADGETCLLETGVVGEIVLLEKGVGAIGETVLLEEGVGEKADGDPGDKANGAEQKLV</sequence>
<proteinExistence type="predicted"/>
<comment type="caution">
    <text evidence="2">The sequence shown here is derived from an EMBL/GenBank/DDBJ whole genome shotgun (WGS) entry which is preliminary data.</text>
</comment>
<keyword evidence="3" id="KW-1185">Reference proteome</keyword>
<dbReference type="EMBL" id="JAUESC010000386">
    <property type="protein sequence ID" value="KAK0576203.1"/>
    <property type="molecule type" value="Genomic_DNA"/>
</dbReference>
<organism evidence="2 3">
    <name type="scientific">Acer saccharum</name>
    <name type="common">Sugar maple</name>
    <dbReference type="NCBI Taxonomy" id="4024"/>
    <lineage>
        <taxon>Eukaryota</taxon>
        <taxon>Viridiplantae</taxon>
        <taxon>Streptophyta</taxon>
        <taxon>Embryophyta</taxon>
        <taxon>Tracheophyta</taxon>
        <taxon>Spermatophyta</taxon>
        <taxon>Magnoliopsida</taxon>
        <taxon>eudicotyledons</taxon>
        <taxon>Gunneridae</taxon>
        <taxon>Pentapetalae</taxon>
        <taxon>rosids</taxon>
        <taxon>malvids</taxon>
        <taxon>Sapindales</taxon>
        <taxon>Sapindaceae</taxon>
        <taxon>Hippocastanoideae</taxon>
        <taxon>Acereae</taxon>
        <taxon>Acer</taxon>
    </lineage>
</organism>
<feature type="region of interest" description="Disordered" evidence="1">
    <location>
        <begin position="70"/>
        <end position="90"/>
    </location>
</feature>
<evidence type="ECO:0000256" key="1">
    <source>
        <dbReference type="SAM" id="MobiDB-lite"/>
    </source>
</evidence>
<evidence type="ECO:0000313" key="2">
    <source>
        <dbReference type="EMBL" id="KAK0576203.1"/>
    </source>
</evidence>
<feature type="compositionally biased region" description="Basic and acidic residues" evidence="1">
    <location>
        <begin position="70"/>
        <end position="80"/>
    </location>
</feature>
<reference evidence="2" key="1">
    <citation type="journal article" date="2022" name="Plant J.">
        <title>Strategies of tolerance reflected in two North American maple genomes.</title>
        <authorList>
            <person name="McEvoy S.L."/>
            <person name="Sezen U.U."/>
            <person name="Trouern-Trend A."/>
            <person name="McMahon S.M."/>
            <person name="Schaberg P.G."/>
            <person name="Yang J."/>
            <person name="Wegrzyn J.L."/>
            <person name="Swenson N.G."/>
        </authorList>
    </citation>
    <scope>NUCLEOTIDE SEQUENCE</scope>
    <source>
        <strain evidence="2">NS2018</strain>
    </source>
</reference>
<reference evidence="2" key="2">
    <citation type="submission" date="2023-06" db="EMBL/GenBank/DDBJ databases">
        <authorList>
            <person name="Swenson N.G."/>
            <person name="Wegrzyn J.L."/>
            <person name="Mcevoy S.L."/>
        </authorList>
    </citation>
    <scope>NUCLEOTIDE SEQUENCE</scope>
    <source>
        <strain evidence="2">NS2018</strain>
        <tissue evidence="2">Leaf</tissue>
    </source>
</reference>
<gene>
    <name evidence="2" type="ORF">LWI29_013648</name>
</gene>